<dbReference type="GeneID" id="54999174"/>
<keyword evidence="1" id="KW-1133">Transmembrane helix</keyword>
<accession>A0A385DZH7</accession>
<gene>
    <name evidence="2" type="primary">36</name>
    <name evidence="2" type="ORF">SEA_HORUS_36</name>
</gene>
<keyword evidence="1" id="KW-0472">Membrane</keyword>
<organism evidence="2 3">
    <name type="scientific">Gordonia phage Horus</name>
    <dbReference type="NCBI Taxonomy" id="2301696"/>
    <lineage>
        <taxon>Viruses</taxon>
        <taxon>Duplodnaviria</taxon>
        <taxon>Heunggongvirae</taxon>
        <taxon>Uroviricota</taxon>
        <taxon>Caudoviricetes</taxon>
        <taxon>Langleyhallvirinae</taxon>
        <taxon>Horusvirus</taxon>
        <taxon>Horusvirus horus</taxon>
    </lineage>
</organism>
<feature type="transmembrane region" description="Helical" evidence="1">
    <location>
        <begin position="34"/>
        <end position="54"/>
    </location>
</feature>
<evidence type="ECO:0000313" key="2">
    <source>
        <dbReference type="EMBL" id="AXQ63889.1"/>
    </source>
</evidence>
<protein>
    <submittedName>
        <fullName evidence="2">Uncharacterized protein</fullName>
    </submittedName>
</protein>
<keyword evidence="1" id="KW-0812">Transmembrane</keyword>
<proteinExistence type="predicted"/>
<name>A0A385DZH7_9CAUD</name>
<dbReference type="Proteomes" id="UP000262321">
    <property type="component" value="Segment"/>
</dbReference>
<evidence type="ECO:0000313" key="3">
    <source>
        <dbReference type="Proteomes" id="UP000262321"/>
    </source>
</evidence>
<dbReference type="KEGG" id="vg:54999174"/>
<sequence>MTQICRWRAVHQTVGYGIVARMDTIKRIWASAPWWAWVIMIGSITAVGVGLLVIESPPAGGMPYIDFL</sequence>
<dbReference type="EMBL" id="MH651176">
    <property type="protein sequence ID" value="AXQ63889.1"/>
    <property type="molecule type" value="Genomic_DNA"/>
</dbReference>
<reference evidence="2 3" key="1">
    <citation type="submission" date="2018-07" db="EMBL/GenBank/DDBJ databases">
        <authorList>
            <person name="Said P."/>
            <person name="Hotaki K."/>
            <person name="Hall J.T."/>
            <person name="Leadon S.A."/>
            <person name="Fogarty M.P."/>
            <person name="Warner M.H."/>
            <person name="Garlena R.A."/>
            <person name="Russell D.A."/>
            <person name="Pope W.H."/>
            <person name="Jacobs-Sera D."/>
            <person name="Hatfull G.F."/>
        </authorList>
    </citation>
    <scope>NUCLEOTIDE SEQUENCE [LARGE SCALE GENOMIC DNA]</scope>
</reference>
<keyword evidence="3" id="KW-1185">Reference proteome</keyword>
<evidence type="ECO:0000256" key="1">
    <source>
        <dbReference type="SAM" id="Phobius"/>
    </source>
</evidence>
<dbReference type="RefSeq" id="YP_009808274.1">
    <property type="nucleotide sequence ID" value="NC_048039.1"/>
</dbReference>